<evidence type="ECO:0000256" key="3">
    <source>
        <dbReference type="ARBA" id="ARBA00022670"/>
    </source>
</evidence>
<comment type="subcellular location">
    <subcellularLocation>
        <location evidence="1">Cell membrane</location>
        <topology evidence="1">Multi-pass membrane protein</topology>
    </subcellularLocation>
</comment>
<feature type="transmembrane region" description="Helical" evidence="13">
    <location>
        <begin position="12"/>
        <end position="34"/>
    </location>
</feature>
<evidence type="ECO:0000256" key="1">
    <source>
        <dbReference type="ARBA" id="ARBA00004651"/>
    </source>
</evidence>
<feature type="compositionally biased region" description="Pro residues" evidence="12">
    <location>
        <begin position="293"/>
        <end position="304"/>
    </location>
</feature>
<keyword evidence="6 11" id="KW-0378">Hydrolase</keyword>
<organism evidence="15 16">
    <name type="scientific">Oceanicella actignis</name>
    <dbReference type="NCBI Taxonomy" id="1189325"/>
    <lineage>
        <taxon>Bacteria</taxon>
        <taxon>Pseudomonadati</taxon>
        <taxon>Pseudomonadota</taxon>
        <taxon>Alphaproteobacteria</taxon>
        <taxon>Rhodobacterales</taxon>
        <taxon>Paracoccaceae</taxon>
        <taxon>Oceanicella</taxon>
    </lineage>
</organism>
<dbReference type="GO" id="GO:0046872">
    <property type="term" value="F:metal ion binding"/>
    <property type="evidence" value="ECO:0007669"/>
    <property type="project" value="UniProtKB-KW"/>
</dbReference>
<dbReference type="GO" id="GO:0005886">
    <property type="term" value="C:plasma membrane"/>
    <property type="evidence" value="ECO:0007669"/>
    <property type="project" value="UniProtKB-SubCell"/>
</dbReference>
<keyword evidence="3 11" id="KW-0645">Protease</keyword>
<dbReference type="InterPro" id="IPR001915">
    <property type="entry name" value="Peptidase_M48"/>
</dbReference>
<evidence type="ECO:0000256" key="10">
    <source>
        <dbReference type="ARBA" id="ARBA00023136"/>
    </source>
</evidence>
<dbReference type="Pfam" id="PF01435">
    <property type="entry name" value="Peptidase_M48"/>
    <property type="match status" value="1"/>
</dbReference>
<dbReference type="Proteomes" id="UP000184066">
    <property type="component" value="Unassembled WGS sequence"/>
</dbReference>
<comment type="cofactor">
    <cofactor evidence="11">
        <name>Zn(2+)</name>
        <dbReference type="ChEBI" id="CHEBI:29105"/>
    </cofactor>
    <text evidence="11">Binds 1 zinc ion per subunit.</text>
</comment>
<feature type="compositionally biased region" description="Basic residues" evidence="12">
    <location>
        <begin position="305"/>
        <end position="314"/>
    </location>
</feature>
<evidence type="ECO:0000313" key="15">
    <source>
        <dbReference type="EMBL" id="SHN65592.1"/>
    </source>
</evidence>
<dbReference type="CDD" id="cd07339">
    <property type="entry name" value="M48B_HtpX_like"/>
    <property type="match status" value="1"/>
</dbReference>
<keyword evidence="16" id="KW-1185">Reference proteome</keyword>
<dbReference type="EMBL" id="FRDL01000004">
    <property type="protein sequence ID" value="SHN65592.1"/>
    <property type="molecule type" value="Genomic_DNA"/>
</dbReference>
<evidence type="ECO:0000256" key="7">
    <source>
        <dbReference type="ARBA" id="ARBA00022833"/>
    </source>
</evidence>
<evidence type="ECO:0000256" key="2">
    <source>
        <dbReference type="ARBA" id="ARBA00022475"/>
    </source>
</evidence>
<dbReference type="GO" id="GO:0004222">
    <property type="term" value="F:metalloendopeptidase activity"/>
    <property type="evidence" value="ECO:0007669"/>
    <property type="project" value="InterPro"/>
</dbReference>
<feature type="transmembrane region" description="Helical" evidence="13">
    <location>
        <begin position="161"/>
        <end position="181"/>
    </location>
</feature>
<name>A0A1M7T4J7_9RHOB</name>
<dbReference type="PANTHER" id="PTHR43221">
    <property type="entry name" value="PROTEASE HTPX"/>
    <property type="match status" value="1"/>
</dbReference>
<keyword evidence="4 13" id="KW-0812">Transmembrane</keyword>
<evidence type="ECO:0000256" key="4">
    <source>
        <dbReference type="ARBA" id="ARBA00022692"/>
    </source>
</evidence>
<dbReference type="OrthoDB" id="15218at2"/>
<keyword evidence="8 13" id="KW-1133">Transmembrane helix</keyword>
<evidence type="ECO:0000256" key="13">
    <source>
        <dbReference type="SAM" id="Phobius"/>
    </source>
</evidence>
<sequence length="314" mass="34020">MQPGARHKLENLLQSALLLAAMGALSWFSIEAIAGPETALWAMLGVMGGLALAPGAPMRLLLRAYGARPLTRREAPDLVALVEELARRAELPSAPKLFRIPSALPNAFAMGRPEDSVVCVTDGLLRLLTPRELAAVLAHEVSHVAHRDLWIMGLADSMSRAVALVAQLGQIMILLNLPLLLTGAATIPWRAPLVMIFAPVAVSLLQLALSRTREFDADLGAARLTGDPLALASALEKLERGVGRMWEDMFLGGRRVPEPSLLRTHPPTEERIARLREVAREMRASALDLPAGLVPPPLAPPPPPPRRRWTGLYY</sequence>
<evidence type="ECO:0000259" key="14">
    <source>
        <dbReference type="Pfam" id="PF01435"/>
    </source>
</evidence>
<keyword evidence="9 11" id="KW-0482">Metalloprotease</keyword>
<feature type="region of interest" description="Disordered" evidence="12">
    <location>
        <begin position="290"/>
        <end position="314"/>
    </location>
</feature>
<evidence type="ECO:0000313" key="16">
    <source>
        <dbReference type="Proteomes" id="UP000184066"/>
    </source>
</evidence>
<keyword evidence="15" id="KW-0346">Stress response</keyword>
<dbReference type="PANTHER" id="PTHR43221:SF1">
    <property type="entry name" value="PROTEASE HTPX"/>
    <property type="match status" value="1"/>
</dbReference>
<keyword evidence="7 11" id="KW-0862">Zinc</keyword>
<dbReference type="GO" id="GO:0006508">
    <property type="term" value="P:proteolysis"/>
    <property type="evidence" value="ECO:0007669"/>
    <property type="project" value="UniProtKB-KW"/>
</dbReference>
<dbReference type="Gene3D" id="3.30.2010.10">
    <property type="entry name" value="Metalloproteases ('zincins'), catalytic domain"/>
    <property type="match status" value="1"/>
</dbReference>
<dbReference type="STRING" id="1189325.SAMN04488119_104134"/>
<dbReference type="RefSeq" id="WP_072747095.1">
    <property type="nucleotide sequence ID" value="NZ_FOHL01000004.1"/>
</dbReference>
<gene>
    <name evidence="15" type="ORF">SAMN05216200_104134</name>
</gene>
<dbReference type="AlphaFoldDB" id="A0A1M7T4J7"/>
<accession>A0A1M7T4J7</accession>
<keyword evidence="2" id="KW-1003">Cell membrane</keyword>
<keyword evidence="5" id="KW-0479">Metal-binding</keyword>
<evidence type="ECO:0000256" key="12">
    <source>
        <dbReference type="SAM" id="MobiDB-lite"/>
    </source>
</evidence>
<comment type="similarity">
    <text evidence="11">Belongs to the peptidase M48 family.</text>
</comment>
<proteinExistence type="inferred from homology"/>
<evidence type="ECO:0000256" key="11">
    <source>
        <dbReference type="RuleBase" id="RU003983"/>
    </source>
</evidence>
<keyword evidence="10 13" id="KW-0472">Membrane</keyword>
<protein>
    <submittedName>
        <fullName evidence="15">Heat shock protein HtpX</fullName>
    </submittedName>
</protein>
<reference evidence="15 16" key="1">
    <citation type="submission" date="2016-12" db="EMBL/GenBank/DDBJ databases">
        <authorList>
            <person name="Song W.-J."/>
            <person name="Kurnit D.M."/>
        </authorList>
    </citation>
    <scope>NUCLEOTIDE SEQUENCE [LARGE SCALE GENOMIC DNA]</scope>
    <source>
        <strain evidence="15 16">CGMCC 1.10808</strain>
    </source>
</reference>
<evidence type="ECO:0000256" key="8">
    <source>
        <dbReference type="ARBA" id="ARBA00022989"/>
    </source>
</evidence>
<feature type="domain" description="Peptidase M48" evidence="14">
    <location>
        <begin position="74"/>
        <end position="278"/>
    </location>
</feature>
<feature type="transmembrane region" description="Helical" evidence="13">
    <location>
        <begin position="187"/>
        <end position="209"/>
    </location>
</feature>
<dbReference type="InterPro" id="IPR050083">
    <property type="entry name" value="HtpX_protease"/>
</dbReference>
<evidence type="ECO:0000256" key="9">
    <source>
        <dbReference type="ARBA" id="ARBA00023049"/>
    </source>
</evidence>
<evidence type="ECO:0000256" key="5">
    <source>
        <dbReference type="ARBA" id="ARBA00022723"/>
    </source>
</evidence>
<evidence type="ECO:0000256" key="6">
    <source>
        <dbReference type="ARBA" id="ARBA00022801"/>
    </source>
</evidence>
<feature type="transmembrane region" description="Helical" evidence="13">
    <location>
        <begin position="40"/>
        <end position="62"/>
    </location>
</feature>